<reference evidence="2" key="1">
    <citation type="submission" date="2021-03" db="EMBL/GenBank/DDBJ databases">
        <title>Draft genome sequence of rust myrtle Austropuccinia psidii MF-1, a brazilian biotype.</title>
        <authorList>
            <person name="Quecine M.C."/>
            <person name="Pachon D.M.R."/>
            <person name="Bonatelli M.L."/>
            <person name="Correr F.H."/>
            <person name="Franceschini L.M."/>
            <person name="Leite T.F."/>
            <person name="Margarido G.R.A."/>
            <person name="Almeida C.A."/>
            <person name="Ferrarezi J.A."/>
            <person name="Labate C.A."/>
        </authorList>
    </citation>
    <scope>NUCLEOTIDE SEQUENCE</scope>
    <source>
        <strain evidence="2">MF-1</strain>
    </source>
</reference>
<feature type="compositionally biased region" description="Acidic residues" evidence="1">
    <location>
        <begin position="111"/>
        <end position="127"/>
    </location>
</feature>
<dbReference type="EMBL" id="AVOT02004115">
    <property type="protein sequence ID" value="MBW0475468.1"/>
    <property type="molecule type" value="Genomic_DNA"/>
</dbReference>
<dbReference type="OrthoDB" id="2123952at2759"/>
<dbReference type="Proteomes" id="UP000765509">
    <property type="component" value="Unassembled WGS sequence"/>
</dbReference>
<feature type="region of interest" description="Disordered" evidence="1">
    <location>
        <begin position="109"/>
        <end position="137"/>
    </location>
</feature>
<dbReference type="AlphaFoldDB" id="A0A9Q3C2P6"/>
<name>A0A9Q3C2P6_9BASI</name>
<comment type="caution">
    <text evidence="2">The sequence shown here is derived from an EMBL/GenBank/DDBJ whole genome shotgun (WGS) entry which is preliminary data.</text>
</comment>
<protein>
    <submittedName>
        <fullName evidence="2">Uncharacterized protein</fullName>
    </submittedName>
</protein>
<evidence type="ECO:0000256" key="1">
    <source>
        <dbReference type="SAM" id="MobiDB-lite"/>
    </source>
</evidence>
<keyword evidence="3" id="KW-1185">Reference proteome</keyword>
<accession>A0A9Q3C2P6</accession>
<feature type="region of interest" description="Disordered" evidence="1">
    <location>
        <begin position="1"/>
        <end position="25"/>
    </location>
</feature>
<evidence type="ECO:0000313" key="2">
    <source>
        <dbReference type="EMBL" id="MBW0475468.1"/>
    </source>
</evidence>
<proteinExistence type="predicted"/>
<organism evidence="2 3">
    <name type="scientific">Austropuccinia psidii MF-1</name>
    <dbReference type="NCBI Taxonomy" id="1389203"/>
    <lineage>
        <taxon>Eukaryota</taxon>
        <taxon>Fungi</taxon>
        <taxon>Dikarya</taxon>
        <taxon>Basidiomycota</taxon>
        <taxon>Pucciniomycotina</taxon>
        <taxon>Pucciniomycetes</taxon>
        <taxon>Pucciniales</taxon>
        <taxon>Sphaerophragmiaceae</taxon>
        <taxon>Austropuccinia</taxon>
    </lineage>
</organism>
<sequence length="137" mass="14628">MEGGIFGLEAHVDEPPTSDTTSGHSNCELNEQVIAELLASIVFFSSASVTGSIMRGVQQWTNTSSSWASTGGPSHPQGNPIVVAPEVPILLTRKDGRLGKLKRNLVVQGESDTDAEASDEVDGEELEITTPIQKRRI</sequence>
<evidence type="ECO:0000313" key="3">
    <source>
        <dbReference type="Proteomes" id="UP000765509"/>
    </source>
</evidence>
<gene>
    <name evidence="2" type="ORF">O181_015183</name>
</gene>